<dbReference type="InterPro" id="IPR006652">
    <property type="entry name" value="Kelch_1"/>
</dbReference>
<name>K9HG86_9PROT</name>
<feature type="signal peptide" evidence="1">
    <location>
        <begin position="1"/>
        <end position="23"/>
    </location>
</feature>
<reference evidence="2 3" key="1">
    <citation type="journal article" date="2013" name="Genome Announc.">
        <title>Draft Genome Sequence of an Alphaproteobacterium, Caenispirillum salinarum AK4(T), Isolated from a Solar Saltern.</title>
        <authorList>
            <person name="Khatri I."/>
            <person name="Singh A."/>
            <person name="Korpole S."/>
            <person name="Pinnaka A.K."/>
            <person name="Subramanian S."/>
        </authorList>
    </citation>
    <scope>NUCLEOTIDE SEQUENCE [LARGE SCALE GENOMIC DNA]</scope>
    <source>
        <strain evidence="2 3">AK4</strain>
    </source>
</reference>
<dbReference type="RefSeq" id="WP_009540959.1">
    <property type="nucleotide sequence ID" value="NZ_ANHY01000012.1"/>
</dbReference>
<dbReference type="InterPro" id="IPR052392">
    <property type="entry name" value="Kelch-BTB_domain-containing"/>
</dbReference>
<dbReference type="Gene3D" id="2.120.10.30">
    <property type="entry name" value="TolB, C-terminal domain"/>
    <property type="match status" value="2"/>
</dbReference>
<evidence type="ECO:0000313" key="3">
    <source>
        <dbReference type="Proteomes" id="UP000009881"/>
    </source>
</evidence>
<dbReference type="Pfam" id="PF01344">
    <property type="entry name" value="Kelch_1"/>
    <property type="match status" value="2"/>
</dbReference>
<proteinExistence type="predicted"/>
<keyword evidence="1" id="KW-0732">Signal</keyword>
<feature type="chain" id="PRO_5003931695" evidence="1">
    <location>
        <begin position="24"/>
        <end position="664"/>
    </location>
</feature>
<dbReference type="InterPro" id="IPR015915">
    <property type="entry name" value="Kelch-typ_b-propeller"/>
</dbReference>
<dbReference type="PANTHER" id="PTHR46375:SF3">
    <property type="entry name" value="KELCH REPEAT AND BTB DOMAIN-CONTAINING PROTEIN 13"/>
    <property type="match status" value="1"/>
</dbReference>
<comment type="caution">
    <text evidence="2">The sequence shown here is derived from an EMBL/GenBank/DDBJ whole genome shotgun (WGS) entry which is preliminary data.</text>
</comment>
<dbReference type="OrthoDB" id="9802240at2"/>
<gene>
    <name evidence="2" type="ORF">C882_0300</name>
</gene>
<dbReference type="SUPFAM" id="SSF117281">
    <property type="entry name" value="Kelch motif"/>
    <property type="match status" value="1"/>
</dbReference>
<sequence>MQGAPLVAALVSGLVAASGPAAAEMVYLHQEGDSRRVALAKDDGTLVRLLTPADQQAYHPEISADGRHVAYSIGTITRERVDVAIHVQDLETGDVEVWTPSGDQYIHAEFSGDGRWLAYSGPVGAEGTDGGAPRQAISLIDLHAARAAGPARTEVRDGRTWRYYEPAVETLPGEADAFFPALAANGGFVVYHRTHDTRSHETAKELVLYDRRDGSTRRLTEAGGHAMVPSLSWDDRTVAFASTETGQWDVHVIDLWTDERWRVTDTPEKEFTPVFAPDGSITYTRIADGDAPELDLYRIAAEQVFDREKAAQPTPFVAEPQVAEYIPAFSGATDLVMEQVAELPEPARSSFGAATHKGKVYVAGGHQGAEHRYPPESFLDRLDIYDPKTGTWRQGASMSVPRHGFEMVAHDGYLYAFGGFAYSAEHDPGWRSLDIIERYDIAADRWEVLDARLPRPRSSNVAAAVGDTVFLIGGWDSTPQSPGDKEGDFHAEIDVFDLKSETASVSEHRLPDPLRRAFTGVVDDGRIIVLGGITQGRSHFDWVDRASAFNPATGAWSDLAPLPFPTFAPGAGVYGGTLHLFGGMTPNGRYRNTIYALDLSSPDAWANTGRYLAEEKGFPIVSRHPDGGLLIMGGHSYGYEDGARTDSPVATVTRVRSTAADDAQ</sequence>
<accession>K9HG86</accession>
<evidence type="ECO:0000256" key="1">
    <source>
        <dbReference type="SAM" id="SignalP"/>
    </source>
</evidence>
<dbReference type="InterPro" id="IPR011659">
    <property type="entry name" value="WD40"/>
</dbReference>
<dbReference type="AlphaFoldDB" id="K9HG86"/>
<dbReference type="PANTHER" id="PTHR46375">
    <property type="entry name" value="KELCH REPEAT AND BTB DOMAIN-CONTAINING PROTEIN 13-RELATED"/>
    <property type="match status" value="1"/>
</dbReference>
<dbReference type="SUPFAM" id="SSF82171">
    <property type="entry name" value="DPP6 N-terminal domain-like"/>
    <property type="match status" value="1"/>
</dbReference>
<dbReference type="STRING" id="1238182.C882_0300"/>
<evidence type="ECO:0000313" key="2">
    <source>
        <dbReference type="EMBL" id="EKV29478.1"/>
    </source>
</evidence>
<dbReference type="SMART" id="SM00612">
    <property type="entry name" value="Kelch"/>
    <property type="match status" value="4"/>
</dbReference>
<protein>
    <submittedName>
        <fullName evidence="2">Kelch-like 1 protein</fullName>
    </submittedName>
</protein>
<dbReference type="eggNOG" id="COG3055">
    <property type="taxonomic scope" value="Bacteria"/>
</dbReference>
<dbReference type="InterPro" id="IPR011042">
    <property type="entry name" value="6-blade_b-propeller_TolB-like"/>
</dbReference>
<organism evidence="2 3">
    <name type="scientific">Caenispirillum salinarum AK4</name>
    <dbReference type="NCBI Taxonomy" id="1238182"/>
    <lineage>
        <taxon>Bacteria</taxon>
        <taxon>Pseudomonadati</taxon>
        <taxon>Pseudomonadota</taxon>
        <taxon>Alphaproteobacteria</taxon>
        <taxon>Rhodospirillales</taxon>
        <taxon>Novispirillaceae</taxon>
        <taxon>Caenispirillum</taxon>
    </lineage>
</organism>
<dbReference type="Gene3D" id="2.120.10.80">
    <property type="entry name" value="Kelch-type beta propeller"/>
    <property type="match status" value="2"/>
</dbReference>
<keyword evidence="3" id="KW-1185">Reference proteome</keyword>
<dbReference type="Pfam" id="PF07676">
    <property type="entry name" value="PD40"/>
    <property type="match status" value="2"/>
</dbReference>
<dbReference type="Proteomes" id="UP000009881">
    <property type="component" value="Unassembled WGS sequence"/>
</dbReference>
<dbReference type="EMBL" id="ANHY01000012">
    <property type="protein sequence ID" value="EKV29478.1"/>
    <property type="molecule type" value="Genomic_DNA"/>
</dbReference>